<evidence type="ECO:0008006" key="5">
    <source>
        <dbReference type="Google" id="ProtNLM"/>
    </source>
</evidence>
<dbReference type="AlphaFoldDB" id="A0A3D8R7X5"/>
<dbReference type="OrthoDB" id="4489171at2759"/>
<evidence type="ECO:0000313" key="3">
    <source>
        <dbReference type="EMBL" id="RDW70041.1"/>
    </source>
</evidence>
<evidence type="ECO:0000256" key="2">
    <source>
        <dbReference type="SAM" id="MobiDB-lite"/>
    </source>
</evidence>
<comment type="caution">
    <text evidence="3">The sequence shown here is derived from an EMBL/GenBank/DDBJ whole genome shotgun (WGS) entry which is preliminary data.</text>
</comment>
<dbReference type="PANTHER" id="PTHR39597:SF1">
    <property type="entry name" value="UBA DOMAIN-CONTAINING PROTEIN RUP1"/>
    <property type="match status" value="1"/>
</dbReference>
<organism evidence="3 4">
    <name type="scientific">Coleophoma crateriformis</name>
    <dbReference type="NCBI Taxonomy" id="565419"/>
    <lineage>
        <taxon>Eukaryota</taxon>
        <taxon>Fungi</taxon>
        <taxon>Dikarya</taxon>
        <taxon>Ascomycota</taxon>
        <taxon>Pezizomycotina</taxon>
        <taxon>Leotiomycetes</taxon>
        <taxon>Helotiales</taxon>
        <taxon>Dermateaceae</taxon>
        <taxon>Coleophoma</taxon>
    </lineage>
</organism>
<dbReference type="GO" id="GO:0005829">
    <property type="term" value="C:cytosol"/>
    <property type="evidence" value="ECO:0007669"/>
    <property type="project" value="TreeGrafter"/>
</dbReference>
<dbReference type="GO" id="GO:0016579">
    <property type="term" value="P:protein deubiquitination"/>
    <property type="evidence" value="ECO:0007669"/>
    <property type="project" value="TreeGrafter"/>
</dbReference>
<name>A0A3D8R7X5_9HELO</name>
<feature type="coiled-coil region" evidence="1">
    <location>
        <begin position="540"/>
        <end position="571"/>
    </location>
</feature>
<proteinExistence type="predicted"/>
<dbReference type="EMBL" id="PDLN01000012">
    <property type="protein sequence ID" value="RDW70041.1"/>
    <property type="molecule type" value="Genomic_DNA"/>
</dbReference>
<feature type="compositionally biased region" description="Basic and acidic residues" evidence="2">
    <location>
        <begin position="719"/>
        <end position="729"/>
    </location>
</feature>
<keyword evidence="1" id="KW-0175">Coiled coil</keyword>
<feature type="compositionally biased region" description="Polar residues" evidence="2">
    <location>
        <begin position="751"/>
        <end position="764"/>
    </location>
</feature>
<dbReference type="InterPro" id="IPR003903">
    <property type="entry name" value="UIM_dom"/>
</dbReference>
<feature type="compositionally biased region" description="Basic and acidic residues" evidence="2">
    <location>
        <begin position="57"/>
        <end position="66"/>
    </location>
</feature>
<accession>A0A3D8R7X5</accession>
<dbReference type="Pfam" id="PF14555">
    <property type="entry name" value="UBA_4"/>
    <property type="match status" value="1"/>
</dbReference>
<keyword evidence="4" id="KW-1185">Reference proteome</keyword>
<dbReference type="GO" id="GO:0005634">
    <property type="term" value="C:nucleus"/>
    <property type="evidence" value="ECO:0007669"/>
    <property type="project" value="TreeGrafter"/>
</dbReference>
<evidence type="ECO:0000256" key="1">
    <source>
        <dbReference type="SAM" id="Coils"/>
    </source>
</evidence>
<dbReference type="PANTHER" id="PTHR39597">
    <property type="entry name" value="UBA DOMAIN-CONTAINING PROTEIN RUP1"/>
    <property type="match status" value="1"/>
</dbReference>
<reference evidence="3 4" key="1">
    <citation type="journal article" date="2018" name="IMA Fungus">
        <title>IMA Genome-F 9: Draft genome sequence of Annulohypoxylon stygium, Aspergillus mulundensis, Berkeleyomyces basicola (syn. Thielaviopsis basicola), Ceratocystis smalleyi, two Cercospora beticola strains, Coleophoma cylindrospora, Fusarium fracticaudum, Phialophora cf. hyalina, and Morchella septimelata.</title>
        <authorList>
            <person name="Wingfield B.D."/>
            <person name="Bills G.F."/>
            <person name="Dong Y."/>
            <person name="Huang W."/>
            <person name="Nel W.J."/>
            <person name="Swalarsk-Parry B.S."/>
            <person name="Vaghefi N."/>
            <person name="Wilken P.M."/>
            <person name="An Z."/>
            <person name="de Beer Z.W."/>
            <person name="De Vos L."/>
            <person name="Chen L."/>
            <person name="Duong T.A."/>
            <person name="Gao Y."/>
            <person name="Hammerbacher A."/>
            <person name="Kikkert J.R."/>
            <person name="Li Y."/>
            <person name="Li H."/>
            <person name="Li K."/>
            <person name="Li Q."/>
            <person name="Liu X."/>
            <person name="Ma X."/>
            <person name="Naidoo K."/>
            <person name="Pethybridge S.J."/>
            <person name="Sun J."/>
            <person name="Steenkamp E.T."/>
            <person name="van der Nest M.A."/>
            <person name="van Wyk S."/>
            <person name="Wingfield M.J."/>
            <person name="Xiong C."/>
            <person name="Yue Q."/>
            <person name="Zhang X."/>
        </authorList>
    </citation>
    <scope>NUCLEOTIDE SEQUENCE [LARGE SCALE GENOMIC DNA]</scope>
    <source>
        <strain evidence="3 4">BP5796</strain>
    </source>
</reference>
<dbReference type="PROSITE" id="PS50330">
    <property type="entry name" value="UIM"/>
    <property type="match status" value="1"/>
</dbReference>
<protein>
    <recommendedName>
        <fullName evidence="5">Ubiquitin interaction motif protein</fullName>
    </recommendedName>
</protein>
<feature type="region of interest" description="Disordered" evidence="2">
    <location>
        <begin position="57"/>
        <end position="122"/>
    </location>
</feature>
<dbReference type="InterPro" id="IPR055335">
    <property type="entry name" value="Ucp6/RUP1"/>
</dbReference>
<dbReference type="Proteomes" id="UP000256328">
    <property type="component" value="Unassembled WGS sequence"/>
</dbReference>
<evidence type="ECO:0000313" key="4">
    <source>
        <dbReference type="Proteomes" id="UP000256328"/>
    </source>
</evidence>
<feature type="region of interest" description="Disordered" evidence="2">
    <location>
        <begin position="697"/>
        <end position="767"/>
    </location>
</feature>
<gene>
    <name evidence="3" type="ORF">BP5796_08438</name>
</gene>
<sequence length="840" mass="93768">MAAQPREEDIQNLLDLTGGAIDRPEAIERLKGNNNDFTQAINEYFDDPGSKRYKWDESQFHSDRDVPSNSGGIAFNIQGPDVPAPYFEPVGAPSRPPSRTNNKSPLSGVADLSASQNTGMRRCSLRSEKENAGMVTDVKLSVSHADNEDAQLQEALAASRADAGLPPQESGVLSTSQVHFGPATRSQYEQSEWAMVPISNYSAQEILLDPEAAERKREAGAPAFLKPSTSGHRLGSLLAIYHEIPLAREIFLLSESIPADYGFDPEWWSGNGISAAMVLDEDDDERPESAEAEQFLHELQRLMAFLDSTDRSYGSVEALTSFPSMKRLTERSRSPLDVESAFFEVWKDIWSEDSEEQKMLFTQGVSSDEAGAESKDFAILKVDLPEPFEKAETIYDLADTLLWTGIPADYDVAMTPYLSRVGNVIAFQFDGTPSSRNIPIPPVWYPDRYLKQGREAAAIMRQRQAQINEQYESMLNLENKLTNFNNAPGGKTVKVQDLLKAALQHNEAQLDAGELSDVEEDSEDSEMLLKPVKFDISAELRKLTESIDKKLTALNEEKEKARETFRQVSKLYTEVSNDPDNPELHPYTLRGVATTKDTTYVRRMTMPEPSDQLIEFEGTKTPSDQWWKMTFSSAGQKPIVVEKIDEEKVLEAAMTECKNPILVYANDTALKRPYVPLPTPLENFVRTDNLAFSNEFRHTNHGENETDATTSSPKSPGKRKYESSEDEALKQNGINTGSPLRRGNSREDPRSTTSLPHRSLTPPTTEDVIIGVDPFQNEENKANIKSQEMKEKSNFRMSMLAGRSEASKSINDSMDLDQVLEDADVREESAAVKKVGFVEQ</sequence>